<organism evidence="2 3">
    <name type="scientific">Haloarcula californiae icosahedral virus 1</name>
    <dbReference type="NCBI Taxonomy" id="1735722"/>
    <lineage>
        <taxon>Viruses</taxon>
        <taxon>Singelaviria</taxon>
        <taxon>Helvetiavirae</taxon>
        <taxon>Dividoviricota</taxon>
        <taxon>Laserviricetes</taxon>
        <taxon>Halopanivirales</taxon>
        <taxon>Sphaerolipoviridae</taxon>
        <taxon>Alphasphaerolipovirus</taxon>
        <taxon>Alphasphaerolipovirus viikkii</taxon>
    </lineage>
</organism>
<dbReference type="KEGG" id="vg:28619819"/>
<reference evidence="2" key="1">
    <citation type="journal article" date="2016" name="MBio">
        <title>Archaeal Haloarcula californiae Icosahedral Virus 1 Highlights Conserved Elements in Icosahedral Membrane-Containing DNA Viruses from Extreme Environments.</title>
        <authorList>
            <person name="Demina T.A."/>
            <person name="Pietila M.K."/>
            <person name="Svirskaite J."/>
            <person name="Ravantti J.J."/>
            <person name="Atanasova N.S."/>
            <person name="Bamford D.H."/>
            <person name="Oksanen H.M."/>
        </authorList>
    </citation>
    <scope>NUCLEOTIDE SEQUENCE [LARGE SCALE GENOMIC DNA]</scope>
    <source>
        <strain evidence="2">SS13-6</strain>
    </source>
</reference>
<feature type="region of interest" description="Disordered" evidence="1">
    <location>
        <begin position="1460"/>
        <end position="1512"/>
    </location>
</feature>
<feature type="region of interest" description="Disordered" evidence="1">
    <location>
        <begin position="1160"/>
        <end position="1189"/>
    </location>
</feature>
<dbReference type="Gene3D" id="3.70.10.10">
    <property type="match status" value="2"/>
</dbReference>
<feature type="region of interest" description="Disordered" evidence="1">
    <location>
        <begin position="894"/>
        <end position="918"/>
    </location>
</feature>
<feature type="compositionally biased region" description="Acidic residues" evidence="1">
    <location>
        <begin position="987"/>
        <end position="1008"/>
    </location>
</feature>
<evidence type="ECO:0000256" key="1">
    <source>
        <dbReference type="SAM" id="MobiDB-lite"/>
    </source>
</evidence>
<feature type="region of interest" description="Disordered" evidence="1">
    <location>
        <begin position="1109"/>
        <end position="1131"/>
    </location>
</feature>
<dbReference type="Pfam" id="PF14520">
    <property type="entry name" value="HHH_5"/>
    <property type="match status" value="1"/>
</dbReference>
<accession>A0A1C7A3Q1</accession>
<feature type="region of interest" description="Disordered" evidence="1">
    <location>
        <begin position="849"/>
        <end position="870"/>
    </location>
</feature>
<dbReference type="RefSeq" id="YP_009272829.1">
    <property type="nucleotide sequence ID" value="NC_030848.1"/>
</dbReference>
<feature type="compositionally biased region" description="Basic and acidic residues" evidence="1">
    <location>
        <begin position="1176"/>
        <end position="1189"/>
    </location>
</feature>
<feature type="compositionally biased region" description="Acidic residues" evidence="1">
    <location>
        <begin position="654"/>
        <end position="669"/>
    </location>
</feature>
<keyword evidence="3" id="KW-1185">Reference proteome</keyword>
<feature type="compositionally biased region" description="Low complexity" evidence="1">
    <location>
        <begin position="959"/>
        <end position="968"/>
    </location>
</feature>
<protein>
    <submittedName>
        <fullName evidence="2">Uncharacterized protein</fullName>
    </submittedName>
</protein>
<dbReference type="EMBL" id="KT809302">
    <property type="protein sequence ID" value="ALJ99672.1"/>
    <property type="molecule type" value="Genomic_DNA"/>
</dbReference>
<dbReference type="InterPro" id="IPR046938">
    <property type="entry name" value="DNA_clamp_sf"/>
</dbReference>
<proteinExistence type="predicted"/>
<feature type="region of interest" description="Disordered" evidence="1">
    <location>
        <begin position="942"/>
        <end position="1017"/>
    </location>
</feature>
<name>A0A1C7A3Q1_9VIRU</name>
<evidence type="ECO:0000313" key="2">
    <source>
        <dbReference type="EMBL" id="ALJ99672.1"/>
    </source>
</evidence>
<dbReference type="Proteomes" id="UP000208062">
    <property type="component" value="Segment"/>
</dbReference>
<dbReference type="GeneID" id="28619819"/>
<feature type="compositionally biased region" description="Acidic residues" evidence="1">
    <location>
        <begin position="1460"/>
        <end position="1472"/>
    </location>
</feature>
<feature type="region of interest" description="Disordered" evidence="1">
    <location>
        <begin position="640"/>
        <end position="683"/>
    </location>
</feature>
<feature type="compositionally biased region" description="Basic and acidic residues" evidence="1">
    <location>
        <begin position="1484"/>
        <end position="1502"/>
    </location>
</feature>
<sequence length="1608" mass="176875">MDFEIRHESARLLKPVVNAAARTLKHAQIELGPGGMRIWGNDQTNVAGIDVEIPADAFDTYDVEAGTFQTNIDAWGDAFRGTRKTDPVAVYTEPNDYDSLRDVAAIGTNTKRVLRDLGFDSIEALESADPEDLVGETDYESHGDTKTAEIDMEKAEEIVFEVNGSHVVIESDGERQIDGDASDHPRVRYPTLSFSVPGREVEATATVNGKDFSKAYRAVASVTDAAFLGATEGAFLLYGEGDTDRVHAAPDAEVNGGGAGGLYNAEWLSTLRLSLDRKASTDLTFHLPVVDDGGERGGKHILWADYAIRDADVEWFMAPKIMGAAADDDADPETEAERLERIAPSNYSPTENVRWDVETTGGDAKAWFSVMDAKTDEAKVHLEPDGLTARFVEPANVMMQDVQIGEDAFESYTWRQPAGRLYDQDRVIGLAQTWVTDYLKLFTKTEEVRFQVDEKAQFAIIGENFTATMPTIDPDSVRQEPDLPGLDLPGSVTVDFESFADAVDTADDVADHVGLVMYDGECYVHADGDLDDAWVPVETEAGEGYASSLFSAEYLTDYLDSVPSGATETVTFFGGREFPLFAEHEVAHPDADFTLMLAPRIQDDSGGVYGSDAIKEHGMDPLRIKDADPIYTVNDEGHVVADNPGESLASTPEEAAEQVRDDEDDDGDVYDPTTEFSDDYGPTMDTPIPASEREMMAGVQGTGIAPSDLTRREHVTLDDTTVHRDDVEDPEQRQEFTDAVAGIYDPSQDLEGDADEFRAAWNHSAGVPEEIGDWTLKTQVDEGRPVYQKDGRELRVNRSFDTDVVHRRYYVELREAEPNDTGVRDREHLASDLSPEEAMNALEEAALERSDGGDTYQPDEEEGDLVEVRSPFRPLTRSAKKALWDEYDAVEELEATDDAGRGEGVLLPERPPQDFLDQHELEVVRDPLVTYDSSSGVVEVYTDPDKVTVGSTETSMDPAEAVEQAEQQPENFTLKSGDPTDVPGYDGTDDEGGVYDPTDEFEEMEEPSEISGIGEGRRKTLDALDEKATLDDPQSFDSLEEMVNAVREISLAHRDGRTYMAPPEKAINAIESTYEQLPEEARDEFLNDHRLYVKIRAARNRFNDWMGKKRREQEIPSTMEAGPSNYPSKKAKKTAQYARDGKEELDEAIDKIRSAANGAKQRALQAIGTSVGEQNEQQRQEKREERRETFEKGDLAFWSDTVYGNALWGVKRVNKKSVRLRRPHNSAGMEVPMSDGDTYPEYDETRADLDSDRLEGPVPAEEVAKFDADDAGVRAPEDYIPARVDTAKEAKMAVFGEEWARKNLDLSDDGTPAEDQPWLDELKGIGSATYDDLVALGLSNIGDAKEAYRNRANSDTWQKALNAMPAKQGRVSLMEAVGADPEATVAEDMEQAEETATEDLADELRDRGVNNVVAHNLADQYDTLEAVQSAAAGADDVTDLQGVGDASALQVRRALDLEPEQDDAADDADDNDTPTPDPTPTTGDRGKAEEHRKAVEAAREADPDGDLPGPALSALKKNWSVYKRGIKEGREAVEEATEYRDEHRGDAEEAAAIINDIRDAYGQEPIDFDGVDGVPEVAELGGPITAESSGVSLSFDWKADPYDPTEEV</sequence>
<dbReference type="SUPFAM" id="SSF55979">
    <property type="entry name" value="DNA clamp"/>
    <property type="match status" value="3"/>
</dbReference>
<evidence type="ECO:0000313" key="3">
    <source>
        <dbReference type="Proteomes" id="UP000208062"/>
    </source>
</evidence>
<gene>
    <name evidence="2" type="ORF">SS136_09</name>
</gene>